<dbReference type="SUPFAM" id="SSF52279">
    <property type="entry name" value="Beta-D-glucan exohydrolase, C-terminal domain"/>
    <property type="match status" value="1"/>
</dbReference>
<reference evidence="4" key="1">
    <citation type="submission" date="2023-05" db="EMBL/GenBank/DDBJ databases">
        <title>Nepenthes gracilis genome sequencing.</title>
        <authorList>
            <person name="Fukushima K."/>
        </authorList>
    </citation>
    <scope>NUCLEOTIDE SEQUENCE</scope>
    <source>
        <strain evidence="4">SING2019-196</strain>
    </source>
</reference>
<dbReference type="InterPro" id="IPR044993">
    <property type="entry name" value="BXL"/>
</dbReference>
<accession>A0AAD3SC85</accession>
<dbReference type="GO" id="GO:0009044">
    <property type="term" value="F:xylan 1,4-beta-xylosidase activity"/>
    <property type="evidence" value="ECO:0007669"/>
    <property type="project" value="InterPro"/>
</dbReference>
<gene>
    <name evidence="4" type="ORF">Nepgr_009869</name>
</gene>
<dbReference type="InterPro" id="IPR002772">
    <property type="entry name" value="Glyco_hydro_3_C"/>
</dbReference>
<name>A0AAD3SC85_NEPGR</name>
<evidence type="ECO:0000256" key="2">
    <source>
        <dbReference type="ARBA" id="ARBA00023295"/>
    </source>
</evidence>
<dbReference type="EMBL" id="BSYO01000008">
    <property type="protein sequence ID" value="GMH08029.1"/>
    <property type="molecule type" value="Genomic_DNA"/>
</dbReference>
<sequence length="434" mass="47290">MDRTNRSITRLPKPQEFNWKSVIKEDESSRSDHESGAIIPENIDLRVCHGLRVANCGAVRTVKGEPSVCESSIAIFTKSSLPLTDKYHGLTDQAKRHRQRYVDMIANSASGSLALPNGENGSGLEKENHAAPSKHGLAKVLLFIYGTLYNYTTSLQGLPAWTSTNYPPGCVNMACATAQIDDAKKAAEMVMSRFPRVGADQSIEAESRDRVDLLLPGQQQLLVTEVAKASRGPLILVIMSGSGFGTSSTKDDDKVSSILWVGSPGEAGEAAISPQRFDEEKHISNLDEIFMIIQDDIDCYPHLSKGATTRVPEVWPIKKDAVFVYVAAEWTRENTGKAIANSPPALFLINLEDKDWKFLVEDDASGCLSKEEECTEGVASQVDKVSSVKLENLNLGHVNVNRFAGSDQTAALLSPAKGIEASLTDDALEFPYYV</sequence>
<dbReference type="Proteomes" id="UP001279734">
    <property type="component" value="Unassembled WGS sequence"/>
</dbReference>
<dbReference type="AlphaFoldDB" id="A0AAD3SC85"/>
<evidence type="ECO:0000313" key="4">
    <source>
        <dbReference type="EMBL" id="GMH08029.1"/>
    </source>
</evidence>
<dbReference type="GO" id="GO:0048046">
    <property type="term" value="C:apoplast"/>
    <property type="evidence" value="ECO:0007669"/>
    <property type="project" value="TreeGrafter"/>
</dbReference>
<dbReference type="Pfam" id="PF01915">
    <property type="entry name" value="Glyco_hydro_3_C"/>
    <property type="match status" value="1"/>
</dbReference>
<evidence type="ECO:0000259" key="3">
    <source>
        <dbReference type="Pfam" id="PF01915"/>
    </source>
</evidence>
<dbReference type="GO" id="GO:0046556">
    <property type="term" value="F:alpha-L-arabinofuranosidase activity"/>
    <property type="evidence" value="ECO:0007669"/>
    <property type="project" value="TreeGrafter"/>
</dbReference>
<dbReference type="PANTHER" id="PTHR42721">
    <property type="entry name" value="SUGAR HYDROLASE-RELATED"/>
    <property type="match status" value="1"/>
</dbReference>
<comment type="caution">
    <text evidence="4">The sequence shown here is derived from an EMBL/GenBank/DDBJ whole genome shotgun (WGS) entry which is preliminary data.</text>
</comment>
<keyword evidence="5" id="KW-1185">Reference proteome</keyword>
<keyword evidence="2" id="KW-0326">Glycosidase</keyword>
<evidence type="ECO:0000313" key="5">
    <source>
        <dbReference type="Proteomes" id="UP001279734"/>
    </source>
</evidence>
<evidence type="ECO:0000256" key="1">
    <source>
        <dbReference type="ARBA" id="ARBA00022801"/>
    </source>
</evidence>
<protein>
    <recommendedName>
        <fullName evidence="3">Glycoside hydrolase family 3 C-terminal domain-containing protein</fullName>
    </recommendedName>
</protein>
<organism evidence="4 5">
    <name type="scientific">Nepenthes gracilis</name>
    <name type="common">Slender pitcher plant</name>
    <dbReference type="NCBI Taxonomy" id="150966"/>
    <lineage>
        <taxon>Eukaryota</taxon>
        <taxon>Viridiplantae</taxon>
        <taxon>Streptophyta</taxon>
        <taxon>Embryophyta</taxon>
        <taxon>Tracheophyta</taxon>
        <taxon>Spermatophyta</taxon>
        <taxon>Magnoliopsida</taxon>
        <taxon>eudicotyledons</taxon>
        <taxon>Gunneridae</taxon>
        <taxon>Pentapetalae</taxon>
        <taxon>Caryophyllales</taxon>
        <taxon>Nepenthaceae</taxon>
        <taxon>Nepenthes</taxon>
    </lineage>
</organism>
<keyword evidence="1" id="KW-0378">Hydrolase</keyword>
<proteinExistence type="predicted"/>
<dbReference type="GO" id="GO:0045493">
    <property type="term" value="P:xylan catabolic process"/>
    <property type="evidence" value="ECO:0007669"/>
    <property type="project" value="InterPro"/>
</dbReference>
<dbReference type="Gene3D" id="3.40.50.1700">
    <property type="entry name" value="Glycoside hydrolase family 3 C-terminal domain"/>
    <property type="match status" value="1"/>
</dbReference>
<feature type="domain" description="Glycoside hydrolase family 3 C-terminal" evidence="3">
    <location>
        <begin position="150"/>
        <end position="272"/>
    </location>
</feature>
<dbReference type="PANTHER" id="PTHR42721:SF14">
    <property type="entry name" value="BETA-D-XYLOSIDASE 4-RELATED"/>
    <property type="match status" value="1"/>
</dbReference>
<dbReference type="InterPro" id="IPR036881">
    <property type="entry name" value="Glyco_hydro_3_C_sf"/>
</dbReference>
<dbReference type="GO" id="GO:0031222">
    <property type="term" value="P:arabinan catabolic process"/>
    <property type="evidence" value="ECO:0007669"/>
    <property type="project" value="TreeGrafter"/>
</dbReference>